<feature type="transmembrane region" description="Helical" evidence="15">
    <location>
        <begin position="434"/>
        <end position="452"/>
    </location>
</feature>
<protein>
    <recommendedName>
        <fullName evidence="13">NAD(P) transhydrogenase subunit alpha</fullName>
        <ecNumber evidence="13">7.1.1.1</ecNumber>
    </recommendedName>
</protein>
<dbReference type="Pfam" id="PF01262">
    <property type="entry name" value="AlaDh_PNT_C"/>
    <property type="match status" value="1"/>
</dbReference>
<dbReference type="CDD" id="cd05304">
    <property type="entry name" value="Rubrum_tdh"/>
    <property type="match status" value="1"/>
</dbReference>
<evidence type="ECO:0000313" key="18">
    <source>
        <dbReference type="EMBL" id="UTZ33032.1"/>
    </source>
</evidence>
<dbReference type="RefSeq" id="WP_255903577.1">
    <property type="nucleotide sequence ID" value="NZ_CP050471.1"/>
</dbReference>
<evidence type="ECO:0000256" key="14">
    <source>
        <dbReference type="SAM" id="MobiDB-lite"/>
    </source>
</evidence>
<evidence type="ECO:0000256" key="13">
    <source>
        <dbReference type="PIRNR" id="PIRNR000203"/>
    </source>
</evidence>
<keyword evidence="19" id="KW-1185">Reference proteome</keyword>
<comment type="function">
    <text evidence="1 13">The transhydrogenation between NADH and NADP is coupled to respiration and ATP hydrolysis and functions as a proton pump across the membrane.</text>
</comment>
<dbReference type="NCBIfam" id="TIGR00561">
    <property type="entry name" value="pntA"/>
    <property type="match status" value="1"/>
</dbReference>
<keyword evidence="8 13" id="KW-1278">Translocase</keyword>
<evidence type="ECO:0000256" key="11">
    <source>
        <dbReference type="ARBA" id="ARBA00023136"/>
    </source>
</evidence>
<evidence type="ECO:0000256" key="8">
    <source>
        <dbReference type="ARBA" id="ARBA00022967"/>
    </source>
</evidence>
<evidence type="ECO:0000256" key="3">
    <source>
        <dbReference type="ARBA" id="ARBA00022475"/>
    </source>
</evidence>
<sequence length="519" mass="54755">MQIGVPKEILAGESRVAASPKSVEQLIKLGFGVAIESQAGVLASFDDAAYEAAGAKIVSSEEVWTSGLILKVNAPLVDEEKGIDEIALLQDGATLVSFIWPAQNAELMEQLSSKNINVLAMDAVPRISRAQALDALSSMANIAGYRAVVEAAHEFGRFFTGQITAAGKVPPAKVLVAGAGVAGLAAIGAAGSLGAIVRSFDVRPEVKEQVESMGAEFLTVDFKEDSGSGDGYAKEMSDEFNKKAAELYAEQAKDVDIIITTALIPGKPAPTLITKEMVDSMKAGSVIVDLAAANGGNCEYTVKDQVFTTANGVKIVGYTDMVGRLPTQSSQLYATNLVNLLKLLCKEKDGNIDIDFEDVVLRGVTVVKEGEVTWPAPPIQVSAQPQAKPQEPVKPQPKVEEPTSPVKKFGALAVGLGAFAWVASVAPAAFLSHFTVFVLACVVGYYVVWNVTHALHTPLMSVTNAISGIIVVGALLQIGQGNGVVTFLSFIAVLIASINIFGGFTVTKRMLEMFRKDKQ</sequence>
<evidence type="ECO:0000256" key="12">
    <source>
        <dbReference type="ARBA" id="ARBA00048202"/>
    </source>
</evidence>
<dbReference type="SUPFAM" id="SSF52283">
    <property type="entry name" value="Formate/glycerate dehydrogenase catalytic domain-like"/>
    <property type="match status" value="1"/>
</dbReference>
<evidence type="ECO:0000256" key="6">
    <source>
        <dbReference type="ARBA" id="ARBA00022741"/>
    </source>
</evidence>
<feature type="transmembrane region" description="Helical" evidence="15">
    <location>
        <begin position="484"/>
        <end position="506"/>
    </location>
</feature>
<dbReference type="InterPro" id="IPR026255">
    <property type="entry name" value="NADP_transhyd_a"/>
</dbReference>
<comment type="catalytic activity">
    <reaction evidence="12 13">
        <text>NAD(+) + NADPH + H(+)(in) = NADH + NADP(+) + H(+)(out)</text>
        <dbReference type="Rhea" id="RHEA:47992"/>
        <dbReference type="ChEBI" id="CHEBI:15378"/>
        <dbReference type="ChEBI" id="CHEBI:57540"/>
        <dbReference type="ChEBI" id="CHEBI:57783"/>
        <dbReference type="ChEBI" id="CHEBI:57945"/>
        <dbReference type="ChEBI" id="CHEBI:58349"/>
        <dbReference type="EC" id="7.1.1.1"/>
    </reaction>
</comment>
<feature type="domain" description="Alanine dehydrogenase/pyridine nucleotide transhydrogenase NAD(H)-binding" evidence="16">
    <location>
        <begin position="152"/>
        <end position="317"/>
    </location>
</feature>
<dbReference type="Proteomes" id="UP001059912">
    <property type="component" value="Chromosome 2"/>
</dbReference>
<evidence type="ECO:0000256" key="1">
    <source>
        <dbReference type="ARBA" id="ARBA00003943"/>
    </source>
</evidence>
<dbReference type="PANTHER" id="PTHR10160">
    <property type="entry name" value="NAD(P) TRANSHYDROGENASE"/>
    <property type="match status" value="1"/>
</dbReference>
<dbReference type="Gene3D" id="3.40.50.720">
    <property type="entry name" value="NAD(P)-binding Rossmann-like Domain"/>
    <property type="match status" value="2"/>
</dbReference>
<feature type="transmembrane region" description="Helical" evidence="15">
    <location>
        <begin position="459"/>
        <end position="478"/>
    </location>
</feature>
<organism evidence="18 19">
    <name type="scientific">Vibrio campbellii</name>
    <dbReference type="NCBI Taxonomy" id="680"/>
    <lineage>
        <taxon>Bacteria</taxon>
        <taxon>Pseudomonadati</taxon>
        <taxon>Pseudomonadota</taxon>
        <taxon>Gammaproteobacteria</taxon>
        <taxon>Vibrionales</taxon>
        <taxon>Vibrionaceae</taxon>
        <taxon>Vibrio</taxon>
    </lineage>
</organism>
<name>A0ABY5IH97_9VIBR</name>
<dbReference type="SUPFAM" id="SSF51735">
    <property type="entry name" value="NAD(P)-binding Rossmann-fold domains"/>
    <property type="match status" value="1"/>
</dbReference>
<evidence type="ECO:0000259" key="16">
    <source>
        <dbReference type="SMART" id="SM01002"/>
    </source>
</evidence>
<keyword evidence="10 13" id="KW-0520">NAD</keyword>
<dbReference type="InterPro" id="IPR024605">
    <property type="entry name" value="NADP_transhyd_a_C"/>
</dbReference>
<evidence type="ECO:0000259" key="17">
    <source>
        <dbReference type="SMART" id="SM01003"/>
    </source>
</evidence>
<dbReference type="InterPro" id="IPR036291">
    <property type="entry name" value="NAD(P)-bd_dom_sf"/>
</dbReference>
<dbReference type="PROSITE" id="PS00836">
    <property type="entry name" value="ALADH_PNT_1"/>
    <property type="match status" value="1"/>
</dbReference>
<evidence type="ECO:0000256" key="4">
    <source>
        <dbReference type="ARBA" id="ARBA00022519"/>
    </source>
</evidence>
<dbReference type="EC" id="7.1.1.1" evidence="13"/>
<dbReference type="SMART" id="SM01002">
    <property type="entry name" value="AlaDh_PNT_C"/>
    <property type="match status" value="1"/>
</dbReference>
<dbReference type="NCBIfam" id="NF006942">
    <property type="entry name" value="PRK09424.1"/>
    <property type="match status" value="1"/>
</dbReference>
<evidence type="ECO:0000256" key="9">
    <source>
        <dbReference type="ARBA" id="ARBA00022989"/>
    </source>
</evidence>
<dbReference type="Pfam" id="PF05222">
    <property type="entry name" value="AlaDh_PNT_N"/>
    <property type="match status" value="1"/>
</dbReference>
<dbReference type="Pfam" id="PF12769">
    <property type="entry name" value="PNTB_4TM"/>
    <property type="match status" value="1"/>
</dbReference>
<feature type="domain" description="Alanine dehydrogenase/pyridine nucleotide transhydrogenase N-terminal" evidence="17">
    <location>
        <begin position="4"/>
        <end position="143"/>
    </location>
</feature>
<keyword evidence="9 15" id="KW-1133">Transmembrane helix</keyword>
<evidence type="ECO:0000313" key="19">
    <source>
        <dbReference type="Proteomes" id="UP001059912"/>
    </source>
</evidence>
<dbReference type="SMART" id="SM01003">
    <property type="entry name" value="AlaDh_PNT_N"/>
    <property type="match status" value="1"/>
</dbReference>
<dbReference type="InterPro" id="IPR008142">
    <property type="entry name" value="AlaDH/PNT_CS1"/>
</dbReference>
<dbReference type="InterPro" id="IPR007886">
    <property type="entry name" value="AlaDH/PNT_N"/>
</dbReference>
<keyword evidence="4" id="KW-0997">Cell inner membrane</keyword>
<dbReference type="PANTHER" id="PTHR10160:SF19">
    <property type="entry name" value="PROTON-TRANSLOCATING NAD(P)(+) TRANSHYDROGENASE"/>
    <property type="match status" value="1"/>
</dbReference>
<comment type="subcellular location">
    <subcellularLocation>
        <location evidence="2">Cell inner membrane</location>
        <topology evidence="2">Multi-pass membrane protein</topology>
    </subcellularLocation>
</comment>
<keyword evidence="11 15" id="KW-0472">Membrane</keyword>
<accession>A0ABY5IH97</accession>
<dbReference type="InterPro" id="IPR007698">
    <property type="entry name" value="AlaDH/PNT_NAD(H)-bd"/>
</dbReference>
<gene>
    <name evidence="18" type="ORF">HB762_17020</name>
</gene>
<comment type="similarity">
    <text evidence="13">Belongs to the AlaDH/PNT family.</text>
</comment>
<keyword evidence="18" id="KW-0560">Oxidoreductase</keyword>
<keyword evidence="3" id="KW-1003">Cell membrane</keyword>
<evidence type="ECO:0000256" key="2">
    <source>
        <dbReference type="ARBA" id="ARBA00004429"/>
    </source>
</evidence>
<keyword evidence="5 15" id="KW-0812">Transmembrane</keyword>
<evidence type="ECO:0000256" key="10">
    <source>
        <dbReference type="ARBA" id="ARBA00023027"/>
    </source>
</evidence>
<dbReference type="PIRSF" id="PIRSF000203">
    <property type="entry name" value="NADP_transhydrogenase_alpha"/>
    <property type="match status" value="1"/>
</dbReference>
<dbReference type="EMBL" id="CP050471">
    <property type="protein sequence ID" value="UTZ33032.1"/>
    <property type="molecule type" value="Genomic_DNA"/>
</dbReference>
<evidence type="ECO:0000256" key="7">
    <source>
        <dbReference type="ARBA" id="ARBA00022857"/>
    </source>
</evidence>
<evidence type="ECO:0000256" key="15">
    <source>
        <dbReference type="SAM" id="Phobius"/>
    </source>
</evidence>
<proteinExistence type="inferred from homology"/>
<reference evidence="18" key="1">
    <citation type="submission" date="2020-03" db="EMBL/GenBank/DDBJ databases">
        <title>Five strains of Vibrio campbellii isolated from Mariana Trench.</title>
        <authorList>
            <person name="Liang J."/>
            <person name="Zhang X.-H."/>
        </authorList>
    </citation>
    <scope>NUCLEOTIDE SEQUENCE</scope>
    <source>
        <strain evidence="18">LJC013</strain>
    </source>
</reference>
<keyword evidence="7 13" id="KW-0521">NADP</keyword>
<feature type="region of interest" description="Disordered" evidence="14">
    <location>
        <begin position="378"/>
        <end position="402"/>
    </location>
</feature>
<evidence type="ECO:0000256" key="5">
    <source>
        <dbReference type="ARBA" id="ARBA00022692"/>
    </source>
</evidence>
<keyword evidence="6 13" id="KW-0547">Nucleotide-binding</keyword>
<dbReference type="GO" id="GO:0016491">
    <property type="term" value="F:oxidoreductase activity"/>
    <property type="evidence" value="ECO:0007669"/>
    <property type="project" value="UniProtKB-KW"/>
</dbReference>